<dbReference type="InterPro" id="IPR001647">
    <property type="entry name" value="HTH_TetR"/>
</dbReference>
<dbReference type="AlphaFoldDB" id="A0A7C8KS71"/>
<dbReference type="Gene3D" id="1.10.357.10">
    <property type="entry name" value="Tetracycline Repressor, domain 2"/>
    <property type="match status" value="1"/>
</dbReference>
<evidence type="ECO:0000256" key="2">
    <source>
        <dbReference type="PROSITE-ProRule" id="PRU00335"/>
    </source>
</evidence>
<dbReference type="PROSITE" id="PS50977">
    <property type="entry name" value="HTH_TETR_2"/>
    <property type="match status" value="1"/>
</dbReference>
<dbReference type="SUPFAM" id="SSF46689">
    <property type="entry name" value="Homeodomain-like"/>
    <property type="match status" value="1"/>
</dbReference>
<gene>
    <name evidence="4" type="ORF">F9U64_09975</name>
</gene>
<organism evidence="4 5">
    <name type="scientific">Gracilibacillus oryzae</name>
    <dbReference type="NCBI Taxonomy" id="1672701"/>
    <lineage>
        <taxon>Bacteria</taxon>
        <taxon>Bacillati</taxon>
        <taxon>Bacillota</taxon>
        <taxon>Bacilli</taxon>
        <taxon>Bacillales</taxon>
        <taxon>Bacillaceae</taxon>
        <taxon>Gracilibacillus</taxon>
    </lineage>
</organism>
<evidence type="ECO:0000313" key="4">
    <source>
        <dbReference type="EMBL" id="KAB8136817.1"/>
    </source>
</evidence>
<evidence type="ECO:0000256" key="1">
    <source>
        <dbReference type="ARBA" id="ARBA00023125"/>
    </source>
</evidence>
<sequence>MSDESLRLKKKNATRRALAEAAFDLAMERGLDDFVVEDIVSMAGYSRRTFANHFSCKEEAIASALTMNDFREHDEAHSLEGLTPLTTIEMYIKRSFTIDKLQRLHELILLSKSHPTLKLYVTGVLKETQDYARQGIKEGFGDAYSEEYYHLLIGAVFGALMPVLDGSINVHLPIGDTAQDQPDNEFQKYMEIVFSKLKEGFK</sequence>
<dbReference type="GO" id="GO:0003677">
    <property type="term" value="F:DNA binding"/>
    <property type="evidence" value="ECO:0007669"/>
    <property type="project" value="UniProtKB-UniRule"/>
</dbReference>
<feature type="DNA-binding region" description="H-T-H motif" evidence="2">
    <location>
        <begin position="35"/>
        <end position="54"/>
    </location>
</feature>
<dbReference type="Proteomes" id="UP000480246">
    <property type="component" value="Unassembled WGS sequence"/>
</dbReference>
<protein>
    <submittedName>
        <fullName evidence="4">TetR/AcrR family transcriptional regulator</fullName>
    </submittedName>
</protein>
<keyword evidence="5" id="KW-1185">Reference proteome</keyword>
<keyword evidence="1 2" id="KW-0238">DNA-binding</keyword>
<proteinExistence type="predicted"/>
<dbReference type="OrthoDB" id="8688418at2"/>
<evidence type="ECO:0000259" key="3">
    <source>
        <dbReference type="PROSITE" id="PS50977"/>
    </source>
</evidence>
<reference evidence="4 5" key="1">
    <citation type="submission" date="2019-10" db="EMBL/GenBank/DDBJ databases">
        <title>Gracilibacillus sp. nov. isolated from rice seeds.</title>
        <authorList>
            <person name="He S."/>
        </authorList>
    </citation>
    <scope>NUCLEOTIDE SEQUENCE [LARGE SCALE GENOMIC DNA]</scope>
    <source>
        <strain evidence="4 5">TD8</strain>
    </source>
</reference>
<comment type="caution">
    <text evidence="4">The sequence shown here is derived from an EMBL/GenBank/DDBJ whole genome shotgun (WGS) entry which is preliminary data.</text>
</comment>
<name>A0A7C8KS71_9BACI</name>
<dbReference type="EMBL" id="WEID01000047">
    <property type="protein sequence ID" value="KAB8136817.1"/>
    <property type="molecule type" value="Genomic_DNA"/>
</dbReference>
<dbReference type="InterPro" id="IPR009057">
    <property type="entry name" value="Homeodomain-like_sf"/>
</dbReference>
<dbReference type="RefSeq" id="WP_153402938.1">
    <property type="nucleotide sequence ID" value="NZ_ML762429.1"/>
</dbReference>
<dbReference type="Pfam" id="PF00440">
    <property type="entry name" value="TetR_N"/>
    <property type="match status" value="1"/>
</dbReference>
<accession>A0A7C8KS71</accession>
<evidence type="ECO:0000313" key="5">
    <source>
        <dbReference type="Proteomes" id="UP000480246"/>
    </source>
</evidence>
<feature type="domain" description="HTH tetR-type" evidence="3">
    <location>
        <begin position="12"/>
        <end position="72"/>
    </location>
</feature>